<dbReference type="GO" id="GO:0003677">
    <property type="term" value="F:DNA binding"/>
    <property type="evidence" value="ECO:0007669"/>
    <property type="project" value="InterPro"/>
</dbReference>
<feature type="domain" description="HTH luxR-type" evidence="5">
    <location>
        <begin position="123"/>
        <end position="178"/>
    </location>
</feature>
<evidence type="ECO:0000313" key="6">
    <source>
        <dbReference type="EMBL" id="WEK18483.1"/>
    </source>
</evidence>
<dbReference type="InterPro" id="IPR013249">
    <property type="entry name" value="RNA_pol_sigma70_r4_t2"/>
</dbReference>
<dbReference type="NCBIfam" id="TIGR02985">
    <property type="entry name" value="Sig70_bacteroi1"/>
    <property type="match status" value="1"/>
</dbReference>
<proteinExistence type="inferred from homology"/>
<dbReference type="Gene3D" id="1.10.1740.10">
    <property type="match status" value="1"/>
</dbReference>
<dbReference type="InterPro" id="IPR013324">
    <property type="entry name" value="RNA_pol_sigma_r3/r4-like"/>
</dbReference>
<dbReference type="PANTHER" id="PTHR43133">
    <property type="entry name" value="RNA POLYMERASE ECF-TYPE SIGMA FACTO"/>
    <property type="match status" value="1"/>
</dbReference>
<reference evidence="6" key="1">
    <citation type="submission" date="2023-03" db="EMBL/GenBank/DDBJ databases">
        <title>Andean soil-derived lignocellulolytic bacterial consortium as a source of novel taxa and putative plastic-active enzymes.</title>
        <authorList>
            <person name="Diaz-Garcia L."/>
            <person name="Chuvochina M."/>
            <person name="Feuerriegel G."/>
            <person name="Bunk B."/>
            <person name="Sproer C."/>
            <person name="Streit W.R."/>
            <person name="Rodriguez L.M."/>
            <person name="Overmann J."/>
            <person name="Jimenez D.J."/>
        </authorList>
    </citation>
    <scope>NUCLEOTIDE SEQUENCE</scope>
    <source>
        <strain evidence="6">MAG 3858</strain>
    </source>
</reference>
<dbReference type="InterPro" id="IPR013325">
    <property type="entry name" value="RNA_pol_sigma_r2"/>
</dbReference>
<protein>
    <submittedName>
        <fullName evidence="6">RNA polymerase sigma-70 factor</fullName>
    </submittedName>
</protein>
<organism evidence="6 7">
    <name type="scientific">Candidatus Pedobacter colombiensis</name>
    <dbReference type="NCBI Taxonomy" id="3121371"/>
    <lineage>
        <taxon>Bacteria</taxon>
        <taxon>Pseudomonadati</taxon>
        <taxon>Bacteroidota</taxon>
        <taxon>Sphingobacteriia</taxon>
        <taxon>Sphingobacteriales</taxon>
        <taxon>Sphingobacteriaceae</taxon>
        <taxon>Pedobacter</taxon>
    </lineage>
</organism>
<dbReference type="InterPro" id="IPR007627">
    <property type="entry name" value="RNA_pol_sigma70_r2"/>
</dbReference>
<name>A0AAJ6B7W6_9SPHI</name>
<evidence type="ECO:0000256" key="4">
    <source>
        <dbReference type="ARBA" id="ARBA00023163"/>
    </source>
</evidence>
<dbReference type="EMBL" id="CP119313">
    <property type="protein sequence ID" value="WEK18483.1"/>
    <property type="molecule type" value="Genomic_DNA"/>
</dbReference>
<dbReference type="InterPro" id="IPR014327">
    <property type="entry name" value="RNA_pol_sigma70_bacteroid"/>
</dbReference>
<comment type="similarity">
    <text evidence="1">Belongs to the sigma-70 factor family. ECF subfamily.</text>
</comment>
<dbReference type="Proteomes" id="UP001214530">
    <property type="component" value="Chromosome"/>
</dbReference>
<keyword evidence="2" id="KW-0805">Transcription regulation</keyword>
<evidence type="ECO:0000256" key="1">
    <source>
        <dbReference type="ARBA" id="ARBA00010641"/>
    </source>
</evidence>
<dbReference type="SUPFAM" id="SSF88946">
    <property type="entry name" value="Sigma2 domain of RNA polymerase sigma factors"/>
    <property type="match status" value="1"/>
</dbReference>
<dbReference type="CDD" id="cd06171">
    <property type="entry name" value="Sigma70_r4"/>
    <property type="match status" value="1"/>
</dbReference>
<keyword evidence="4" id="KW-0804">Transcription</keyword>
<dbReference type="PANTHER" id="PTHR43133:SF46">
    <property type="entry name" value="RNA POLYMERASE SIGMA-70 FACTOR ECF SUBFAMILY"/>
    <property type="match status" value="1"/>
</dbReference>
<dbReference type="Gene3D" id="1.10.10.10">
    <property type="entry name" value="Winged helix-like DNA-binding domain superfamily/Winged helix DNA-binding domain"/>
    <property type="match status" value="1"/>
</dbReference>
<dbReference type="AlphaFoldDB" id="A0AAJ6B7W6"/>
<sequence>MDHDSLQIEVPDIEKFEGLFNSNHQFLCMVAHKIVQDDFVAEDLVQEFFMKYWEARDSIHFTTSFGAFAYRSVKNSCIDYLRKQNVADKRFAQIPIEDFEEESTDQEIPEKDKRLQRILQLLDKLPAERRKVFELHALEGLSYKQIADRLGISVNTVKTQLRRAYSTLRGKAILAVVLGHLLKNL</sequence>
<dbReference type="GO" id="GO:0016987">
    <property type="term" value="F:sigma factor activity"/>
    <property type="evidence" value="ECO:0007669"/>
    <property type="project" value="UniProtKB-KW"/>
</dbReference>
<evidence type="ECO:0000256" key="2">
    <source>
        <dbReference type="ARBA" id="ARBA00023015"/>
    </source>
</evidence>
<accession>A0AAJ6B7W6</accession>
<evidence type="ECO:0000313" key="7">
    <source>
        <dbReference type="Proteomes" id="UP001214530"/>
    </source>
</evidence>
<dbReference type="SMART" id="SM00421">
    <property type="entry name" value="HTH_LUXR"/>
    <property type="match status" value="1"/>
</dbReference>
<dbReference type="InterPro" id="IPR036388">
    <property type="entry name" value="WH-like_DNA-bd_sf"/>
</dbReference>
<dbReference type="InterPro" id="IPR000792">
    <property type="entry name" value="Tscrpt_reg_LuxR_C"/>
</dbReference>
<dbReference type="NCBIfam" id="TIGR02937">
    <property type="entry name" value="sigma70-ECF"/>
    <property type="match status" value="1"/>
</dbReference>
<evidence type="ECO:0000256" key="3">
    <source>
        <dbReference type="ARBA" id="ARBA00023082"/>
    </source>
</evidence>
<dbReference type="InterPro" id="IPR014284">
    <property type="entry name" value="RNA_pol_sigma-70_dom"/>
</dbReference>
<keyword evidence="3" id="KW-0731">Sigma factor</keyword>
<dbReference type="InterPro" id="IPR039425">
    <property type="entry name" value="RNA_pol_sigma-70-like"/>
</dbReference>
<dbReference type="Pfam" id="PF04542">
    <property type="entry name" value="Sigma70_r2"/>
    <property type="match status" value="1"/>
</dbReference>
<gene>
    <name evidence="6" type="ORF">P0Y49_16965</name>
</gene>
<dbReference type="Pfam" id="PF08281">
    <property type="entry name" value="Sigma70_r4_2"/>
    <property type="match status" value="1"/>
</dbReference>
<dbReference type="SUPFAM" id="SSF88659">
    <property type="entry name" value="Sigma3 and sigma4 domains of RNA polymerase sigma factors"/>
    <property type="match status" value="1"/>
</dbReference>
<dbReference type="GO" id="GO:0006352">
    <property type="term" value="P:DNA-templated transcription initiation"/>
    <property type="evidence" value="ECO:0007669"/>
    <property type="project" value="InterPro"/>
</dbReference>
<evidence type="ECO:0000259" key="5">
    <source>
        <dbReference type="SMART" id="SM00421"/>
    </source>
</evidence>